<dbReference type="GO" id="GO:0016020">
    <property type="term" value="C:membrane"/>
    <property type="evidence" value="ECO:0007669"/>
    <property type="project" value="InterPro"/>
</dbReference>
<dbReference type="OrthoDB" id="6433652at2759"/>
<dbReference type="SUPFAM" id="SSF63712">
    <property type="entry name" value="Nicotinic receptor ligand binding domain-like"/>
    <property type="match status" value="1"/>
</dbReference>
<sequence length="137" mass="15642">MTRPFNCAGSKPVWGKIVAIAGHRRPTIHSEQGPHERRLLADLLANYNTLERPVLNESEPLILSFGLTLQQIIDVVSLRLPNRKDYHHPSGSTHCICPPPSRRGSRHTGGPDFWDSPSEFLTWELGQEQVYRRTRLR</sequence>
<comment type="caution">
    <text evidence="3">The sequence shown here is derived from an EMBL/GenBank/DDBJ whole genome shotgun (WGS) entry which is preliminary data.</text>
</comment>
<dbReference type="GO" id="GO:0005230">
    <property type="term" value="F:extracellular ligand-gated monoatomic ion channel activity"/>
    <property type="evidence" value="ECO:0007669"/>
    <property type="project" value="InterPro"/>
</dbReference>
<dbReference type="VEuPathDB" id="VectorBase:HLOH_047713"/>
<proteinExistence type="predicted"/>
<gene>
    <name evidence="3" type="ORF">HPB48_019765</name>
</gene>
<dbReference type="AlphaFoldDB" id="A0A9J6GPL5"/>
<accession>A0A9J6GPL5</accession>
<evidence type="ECO:0000313" key="3">
    <source>
        <dbReference type="EMBL" id="KAH9376543.1"/>
    </source>
</evidence>
<keyword evidence="4" id="KW-1185">Reference proteome</keyword>
<feature type="region of interest" description="Disordered" evidence="1">
    <location>
        <begin position="88"/>
        <end position="111"/>
    </location>
</feature>
<protein>
    <recommendedName>
        <fullName evidence="2">Neurotransmitter-gated ion-channel ligand-binding domain-containing protein</fullName>
    </recommendedName>
</protein>
<feature type="domain" description="Neurotransmitter-gated ion-channel ligand-binding" evidence="2">
    <location>
        <begin position="36"/>
        <end position="75"/>
    </location>
</feature>
<dbReference type="InterPro" id="IPR006202">
    <property type="entry name" value="Neur_chan_lig-bd"/>
</dbReference>
<dbReference type="Pfam" id="PF02931">
    <property type="entry name" value="Neur_chan_LBD"/>
    <property type="match status" value="1"/>
</dbReference>
<dbReference type="Proteomes" id="UP000821853">
    <property type="component" value="Unassembled WGS sequence"/>
</dbReference>
<evidence type="ECO:0000259" key="2">
    <source>
        <dbReference type="Pfam" id="PF02931"/>
    </source>
</evidence>
<reference evidence="3 4" key="1">
    <citation type="journal article" date="2020" name="Cell">
        <title>Large-Scale Comparative Analyses of Tick Genomes Elucidate Their Genetic Diversity and Vector Capacities.</title>
        <authorList>
            <consortium name="Tick Genome and Microbiome Consortium (TIGMIC)"/>
            <person name="Jia N."/>
            <person name="Wang J."/>
            <person name="Shi W."/>
            <person name="Du L."/>
            <person name="Sun Y."/>
            <person name="Zhan W."/>
            <person name="Jiang J.F."/>
            <person name="Wang Q."/>
            <person name="Zhang B."/>
            <person name="Ji P."/>
            <person name="Bell-Sakyi L."/>
            <person name="Cui X.M."/>
            <person name="Yuan T.T."/>
            <person name="Jiang B.G."/>
            <person name="Yang W.F."/>
            <person name="Lam T.T."/>
            <person name="Chang Q.C."/>
            <person name="Ding S.J."/>
            <person name="Wang X.J."/>
            <person name="Zhu J.G."/>
            <person name="Ruan X.D."/>
            <person name="Zhao L."/>
            <person name="Wei J.T."/>
            <person name="Ye R.Z."/>
            <person name="Que T.C."/>
            <person name="Du C.H."/>
            <person name="Zhou Y.H."/>
            <person name="Cheng J.X."/>
            <person name="Dai P.F."/>
            <person name="Guo W.B."/>
            <person name="Han X.H."/>
            <person name="Huang E.J."/>
            <person name="Li L.F."/>
            <person name="Wei W."/>
            <person name="Gao Y.C."/>
            <person name="Liu J.Z."/>
            <person name="Shao H.Z."/>
            <person name="Wang X."/>
            <person name="Wang C.C."/>
            <person name="Yang T.C."/>
            <person name="Huo Q.B."/>
            <person name="Li W."/>
            <person name="Chen H.Y."/>
            <person name="Chen S.E."/>
            <person name="Zhou L.G."/>
            <person name="Ni X.B."/>
            <person name="Tian J.H."/>
            <person name="Sheng Y."/>
            <person name="Liu T."/>
            <person name="Pan Y.S."/>
            <person name="Xia L.Y."/>
            <person name="Li J."/>
            <person name="Zhao F."/>
            <person name="Cao W.C."/>
        </authorList>
    </citation>
    <scope>NUCLEOTIDE SEQUENCE [LARGE SCALE GENOMIC DNA]</scope>
    <source>
        <strain evidence="3">HaeL-2018</strain>
    </source>
</reference>
<dbReference type="EMBL" id="JABSTR010000008">
    <property type="protein sequence ID" value="KAH9376543.1"/>
    <property type="molecule type" value="Genomic_DNA"/>
</dbReference>
<dbReference type="Gene3D" id="2.70.170.10">
    <property type="entry name" value="Neurotransmitter-gated ion-channel ligand-binding domain"/>
    <property type="match status" value="1"/>
</dbReference>
<organism evidence="3 4">
    <name type="scientific">Haemaphysalis longicornis</name>
    <name type="common">Bush tick</name>
    <dbReference type="NCBI Taxonomy" id="44386"/>
    <lineage>
        <taxon>Eukaryota</taxon>
        <taxon>Metazoa</taxon>
        <taxon>Ecdysozoa</taxon>
        <taxon>Arthropoda</taxon>
        <taxon>Chelicerata</taxon>
        <taxon>Arachnida</taxon>
        <taxon>Acari</taxon>
        <taxon>Parasitiformes</taxon>
        <taxon>Ixodida</taxon>
        <taxon>Ixodoidea</taxon>
        <taxon>Ixodidae</taxon>
        <taxon>Haemaphysalinae</taxon>
        <taxon>Haemaphysalis</taxon>
    </lineage>
</organism>
<name>A0A9J6GPL5_HAELO</name>
<evidence type="ECO:0000313" key="4">
    <source>
        <dbReference type="Proteomes" id="UP000821853"/>
    </source>
</evidence>
<dbReference type="InterPro" id="IPR036734">
    <property type="entry name" value="Neur_chan_lig-bd_sf"/>
</dbReference>
<evidence type="ECO:0000256" key="1">
    <source>
        <dbReference type="SAM" id="MobiDB-lite"/>
    </source>
</evidence>